<gene>
    <name evidence="3" type="ORF">F6B93_19265</name>
</gene>
<dbReference type="SUPFAM" id="SSF54909">
    <property type="entry name" value="Dimeric alpha+beta barrel"/>
    <property type="match status" value="1"/>
</dbReference>
<dbReference type="PANTHER" id="PTHR35174:SF3">
    <property type="entry name" value="BLL7171 PROTEIN"/>
    <property type="match status" value="1"/>
</dbReference>
<dbReference type="AlphaFoldDB" id="A0A975K251"/>
<evidence type="ECO:0000259" key="2">
    <source>
        <dbReference type="Pfam" id="PF03795"/>
    </source>
</evidence>
<sequence length="105" mass="11603">MLAEFAAYKRVKDELQAEGIWLGGQALHPGTMTTQVRVRDDDALVVDGPLAETAEQVAGYYLVDCRDLDEAIAVAARIPGARTGTVEIRPVFDYEQVLTDHESRR</sequence>
<dbReference type="InterPro" id="IPR011008">
    <property type="entry name" value="Dimeric_a/b-barrel"/>
</dbReference>
<dbReference type="InterPro" id="IPR005545">
    <property type="entry name" value="YCII"/>
</dbReference>
<organism evidence="3 4">
    <name type="scientific">Mycobacterium spongiae</name>
    <dbReference type="NCBI Taxonomy" id="886343"/>
    <lineage>
        <taxon>Bacteria</taxon>
        <taxon>Bacillati</taxon>
        <taxon>Actinomycetota</taxon>
        <taxon>Actinomycetes</taxon>
        <taxon>Mycobacteriales</taxon>
        <taxon>Mycobacteriaceae</taxon>
        <taxon>Mycobacterium</taxon>
    </lineage>
</organism>
<feature type="domain" description="YCII-related" evidence="2">
    <location>
        <begin position="5"/>
        <end position="93"/>
    </location>
</feature>
<keyword evidence="4" id="KW-1185">Reference proteome</keyword>
<dbReference type="KEGG" id="mspg:F6B93_19265"/>
<evidence type="ECO:0000313" key="4">
    <source>
        <dbReference type="Proteomes" id="UP000682202"/>
    </source>
</evidence>
<dbReference type="Proteomes" id="UP000682202">
    <property type="component" value="Chromosome"/>
</dbReference>
<comment type="similarity">
    <text evidence="1">Belongs to the YciI family.</text>
</comment>
<name>A0A975K251_9MYCO</name>
<protein>
    <submittedName>
        <fullName evidence="3">YciI family protein</fullName>
    </submittedName>
</protein>
<accession>A0A975K251</accession>
<reference evidence="3" key="1">
    <citation type="submission" date="2019-12" db="EMBL/GenBank/DDBJ databases">
        <title>Mycobacterium spongiae sp. nov.</title>
        <authorList>
            <person name="Stinear T."/>
        </authorList>
    </citation>
    <scope>NUCLEOTIDE SEQUENCE</scope>
    <source>
        <strain evidence="3">FSD4b-SM</strain>
    </source>
</reference>
<evidence type="ECO:0000313" key="3">
    <source>
        <dbReference type="EMBL" id="QUR69952.1"/>
    </source>
</evidence>
<evidence type="ECO:0000256" key="1">
    <source>
        <dbReference type="ARBA" id="ARBA00007689"/>
    </source>
</evidence>
<dbReference type="Pfam" id="PF03795">
    <property type="entry name" value="YCII"/>
    <property type="match status" value="1"/>
</dbReference>
<dbReference type="PANTHER" id="PTHR35174">
    <property type="entry name" value="BLL7171 PROTEIN-RELATED"/>
    <property type="match status" value="1"/>
</dbReference>
<dbReference type="Gene3D" id="3.30.70.1060">
    <property type="entry name" value="Dimeric alpha+beta barrel"/>
    <property type="match status" value="1"/>
</dbReference>
<proteinExistence type="inferred from homology"/>
<dbReference type="EMBL" id="CP046600">
    <property type="protein sequence ID" value="QUR69952.1"/>
    <property type="molecule type" value="Genomic_DNA"/>
</dbReference>